<dbReference type="OrthoDB" id="6270329at2759"/>
<evidence type="ECO:0000256" key="6">
    <source>
        <dbReference type="ARBA" id="ARBA00022448"/>
    </source>
</evidence>
<keyword evidence="23" id="KW-1185">Reference proteome</keyword>
<gene>
    <name evidence="22" type="ORF">BDZ85DRAFT_265633</name>
</gene>
<organism evidence="22 23">
    <name type="scientific">Elsinoe ampelina</name>
    <dbReference type="NCBI Taxonomy" id="302913"/>
    <lineage>
        <taxon>Eukaryota</taxon>
        <taxon>Fungi</taxon>
        <taxon>Dikarya</taxon>
        <taxon>Ascomycota</taxon>
        <taxon>Pezizomycotina</taxon>
        <taxon>Dothideomycetes</taxon>
        <taxon>Dothideomycetidae</taxon>
        <taxon>Myriangiales</taxon>
        <taxon>Elsinoaceae</taxon>
        <taxon>Elsinoe</taxon>
    </lineage>
</organism>
<keyword evidence="6" id="KW-0813">Transport</keyword>
<dbReference type="InterPro" id="IPR013083">
    <property type="entry name" value="Znf_RING/FYVE/PHD"/>
</dbReference>
<accession>A0A6A6G737</accession>
<dbReference type="GO" id="GO:0016567">
    <property type="term" value="P:protein ubiquitination"/>
    <property type="evidence" value="ECO:0007669"/>
    <property type="project" value="UniProtKB-ARBA"/>
</dbReference>
<dbReference type="PANTHER" id="PTHR23350">
    <property type="entry name" value="PEROXISOME ASSEMBLY PROTEIN 10"/>
    <property type="match status" value="1"/>
</dbReference>
<evidence type="ECO:0000256" key="18">
    <source>
        <dbReference type="ARBA" id="ARBA00041230"/>
    </source>
</evidence>
<feature type="domain" description="RING-type" evidence="21">
    <location>
        <begin position="347"/>
        <end position="385"/>
    </location>
</feature>
<keyword evidence="9" id="KW-0812">Transmembrane</keyword>
<dbReference type="SMART" id="SM00184">
    <property type="entry name" value="RING"/>
    <property type="match status" value="1"/>
</dbReference>
<keyword evidence="17" id="KW-0576">Peroxisome</keyword>
<comment type="catalytic activity">
    <reaction evidence="1">
        <text>S-ubiquitinyl-[E2 ubiquitin-conjugating enzyme]-L-cysteine + [acceptor protein]-L-lysine = [E2 ubiquitin-conjugating enzyme]-L-cysteine + N(6)-ubiquitinyl-[acceptor protein]-L-lysine.</text>
        <dbReference type="EC" id="2.3.2.27"/>
    </reaction>
</comment>
<sequence length="398" mass="44121">MSDHVLDMPATKAEETFQYPFASSPDIIRAHQKDAYFQGVLLERLSSVLRNLYGARFTHTYGAEARTFTELLYLGLTTFVGNRTLGEEYCDIIQIEDDSLRLPSLLRRSGYILSSVLLPYGLNRILPAFRRKLRTKLEISLRLSTQKSRKAGTGQSWGQKLQSYILANLDTITSPSPVYALSLAIFYFSGAYYHLAKRIWGLRYIFTRRLDPSEQRIGYEVLGVLLTLQLAVQAYTHVQTTYSSQPAVANAASAAGGSAVIDGGVELSLDPNSYASNNAILFEADSGTDTTAVEARVRKNTHTPKPAPKPRTKGETPGEDDRPDGVGIHLGDQDTMGWIDGRQQRKCTLCLEPMKDPSATTCGHVFCWGCIRDWLGERAECPLCRQGCSASHVLPLRS</sequence>
<proteinExistence type="inferred from homology"/>
<evidence type="ECO:0000259" key="21">
    <source>
        <dbReference type="PROSITE" id="PS50089"/>
    </source>
</evidence>
<feature type="compositionally biased region" description="Basic and acidic residues" evidence="20">
    <location>
        <begin position="312"/>
        <end position="324"/>
    </location>
</feature>
<evidence type="ECO:0000256" key="9">
    <source>
        <dbReference type="ARBA" id="ARBA00022692"/>
    </source>
</evidence>
<evidence type="ECO:0000256" key="8">
    <source>
        <dbReference type="ARBA" id="ARBA00022679"/>
    </source>
</evidence>
<dbReference type="GO" id="GO:0061630">
    <property type="term" value="F:ubiquitin protein ligase activity"/>
    <property type="evidence" value="ECO:0007669"/>
    <property type="project" value="UniProtKB-EC"/>
</dbReference>
<evidence type="ECO:0000256" key="14">
    <source>
        <dbReference type="ARBA" id="ARBA00022927"/>
    </source>
</evidence>
<dbReference type="InterPro" id="IPR006845">
    <property type="entry name" value="Pex_N"/>
</dbReference>
<dbReference type="AlphaFoldDB" id="A0A6A6G737"/>
<evidence type="ECO:0000313" key="22">
    <source>
        <dbReference type="EMBL" id="KAF2221576.1"/>
    </source>
</evidence>
<evidence type="ECO:0000256" key="15">
    <source>
        <dbReference type="ARBA" id="ARBA00022989"/>
    </source>
</evidence>
<evidence type="ECO:0000256" key="1">
    <source>
        <dbReference type="ARBA" id="ARBA00000900"/>
    </source>
</evidence>
<evidence type="ECO:0000256" key="11">
    <source>
        <dbReference type="ARBA" id="ARBA00022771"/>
    </source>
</evidence>
<evidence type="ECO:0000256" key="5">
    <source>
        <dbReference type="ARBA" id="ARBA00012483"/>
    </source>
</evidence>
<comment type="pathway">
    <text evidence="3">Protein modification; protein ubiquitination.</text>
</comment>
<evidence type="ECO:0000256" key="2">
    <source>
        <dbReference type="ARBA" id="ARBA00004585"/>
    </source>
</evidence>
<evidence type="ECO:0000256" key="16">
    <source>
        <dbReference type="ARBA" id="ARBA00023136"/>
    </source>
</evidence>
<feature type="region of interest" description="Disordered" evidence="20">
    <location>
        <begin position="296"/>
        <end position="326"/>
    </location>
</feature>
<keyword evidence="7" id="KW-0962">Peroxisome biogenesis</keyword>
<dbReference type="EC" id="2.3.2.27" evidence="5"/>
<evidence type="ECO:0000256" key="4">
    <source>
        <dbReference type="ARBA" id="ARBA00008704"/>
    </source>
</evidence>
<keyword evidence="13" id="KW-0862">Zinc</keyword>
<keyword evidence="10" id="KW-0479">Metal-binding</keyword>
<name>A0A6A6G737_9PEZI</name>
<evidence type="ECO:0000256" key="17">
    <source>
        <dbReference type="ARBA" id="ARBA00023140"/>
    </source>
</evidence>
<dbReference type="Pfam" id="PF04757">
    <property type="entry name" value="Pex2_Pex12"/>
    <property type="match status" value="1"/>
</dbReference>
<dbReference type="InterPro" id="IPR025654">
    <property type="entry name" value="PEX2/10"/>
</dbReference>
<evidence type="ECO:0000256" key="19">
    <source>
        <dbReference type="PROSITE-ProRule" id="PRU00175"/>
    </source>
</evidence>
<evidence type="ECO:0000256" key="7">
    <source>
        <dbReference type="ARBA" id="ARBA00022593"/>
    </source>
</evidence>
<evidence type="ECO:0000256" key="13">
    <source>
        <dbReference type="ARBA" id="ARBA00022833"/>
    </source>
</evidence>
<comment type="subcellular location">
    <subcellularLocation>
        <location evidence="2">Peroxisome membrane</location>
        <topology evidence="2">Multi-pass membrane protein</topology>
    </subcellularLocation>
</comment>
<dbReference type="CDD" id="cd16527">
    <property type="entry name" value="RING-HC_PEX10"/>
    <property type="match status" value="1"/>
</dbReference>
<evidence type="ECO:0000313" key="23">
    <source>
        <dbReference type="Proteomes" id="UP000799538"/>
    </source>
</evidence>
<evidence type="ECO:0000256" key="3">
    <source>
        <dbReference type="ARBA" id="ARBA00004906"/>
    </source>
</evidence>
<dbReference type="InterPro" id="IPR001841">
    <property type="entry name" value="Znf_RING"/>
</dbReference>
<dbReference type="Gene3D" id="3.30.40.10">
    <property type="entry name" value="Zinc/RING finger domain, C3HC4 (zinc finger)"/>
    <property type="match status" value="1"/>
</dbReference>
<keyword evidence="16" id="KW-0472">Membrane</keyword>
<dbReference type="PROSITE" id="PS50089">
    <property type="entry name" value="ZF_RING_2"/>
    <property type="match status" value="1"/>
</dbReference>
<keyword evidence="11 19" id="KW-0863">Zinc-finger</keyword>
<dbReference type="PROSITE" id="PS00518">
    <property type="entry name" value="ZF_RING_1"/>
    <property type="match status" value="1"/>
</dbReference>
<dbReference type="SUPFAM" id="SSF57850">
    <property type="entry name" value="RING/U-box"/>
    <property type="match status" value="1"/>
</dbReference>
<reference evidence="23" key="1">
    <citation type="journal article" date="2020" name="Stud. Mycol.">
        <title>101 Dothideomycetes genomes: A test case for predicting lifestyles and emergence of pathogens.</title>
        <authorList>
            <person name="Haridas S."/>
            <person name="Albert R."/>
            <person name="Binder M."/>
            <person name="Bloem J."/>
            <person name="LaButti K."/>
            <person name="Salamov A."/>
            <person name="Andreopoulos B."/>
            <person name="Baker S."/>
            <person name="Barry K."/>
            <person name="Bills G."/>
            <person name="Bluhm B."/>
            <person name="Cannon C."/>
            <person name="Castanera R."/>
            <person name="Culley D."/>
            <person name="Daum C."/>
            <person name="Ezra D."/>
            <person name="Gonzalez J."/>
            <person name="Henrissat B."/>
            <person name="Kuo A."/>
            <person name="Liang C."/>
            <person name="Lipzen A."/>
            <person name="Lutzoni F."/>
            <person name="Magnuson J."/>
            <person name="Mondo S."/>
            <person name="Nolan M."/>
            <person name="Ohm R."/>
            <person name="Pangilinan J."/>
            <person name="Park H.-J."/>
            <person name="Ramirez L."/>
            <person name="Alfaro M."/>
            <person name="Sun H."/>
            <person name="Tritt A."/>
            <person name="Yoshinaga Y."/>
            <person name="Zwiers L.-H."/>
            <person name="Turgeon B."/>
            <person name="Goodwin S."/>
            <person name="Spatafora J."/>
            <person name="Crous P."/>
            <person name="Grigoriev I."/>
        </authorList>
    </citation>
    <scope>NUCLEOTIDE SEQUENCE [LARGE SCALE GENOMIC DNA]</scope>
    <source>
        <strain evidence="23">CECT 20119</strain>
    </source>
</reference>
<evidence type="ECO:0000256" key="12">
    <source>
        <dbReference type="ARBA" id="ARBA00022786"/>
    </source>
</evidence>
<dbReference type="InterPro" id="IPR017907">
    <property type="entry name" value="Znf_RING_CS"/>
</dbReference>
<evidence type="ECO:0000256" key="20">
    <source>
        <dbReference type="SAM" id="MobiDB-lite"/>
    </source>
</evidence>
<protein>
    <recommendedName>
        <fullName evidence="5">RING-type E3 ubiquitin transferase</fullName>
        <ecNumber evidence="5">2.3.2.27</ecNumber>
    </recommendedName>
    <alternativeName>
        <fullName evidence="18">Peroxin-10</fullName>
    </alternativeName>
</protein>
<keyword evidence="8" id="KW-0808">Transferase</keyword>
<dbReference type="Pfam" id="PF13639">
    <property type="entry name" value="zf-RING_2"/>
    <property type="match status" value="1"/>
</dbReference>
<dbReference type="GO" id="GO:0008270">
    <property type="term" value="F:zinc ion binding"/>
    <property type="evidence" value="ECO:0007669"/>
    <property type="project" value="UniProtKB-KW"/>
</dbReference>
<dbReference type="Proteomes" id="UP000799538">
    <property type="component" value="Unassembled WGS sequence"/>
</dbReference>
<dbReference type="GO" id="GO:0005778">
    <property type="term" value="C:peroxisomal membrane"/>
    <property type="evidence" value="ECO:0007669"/>
    <property type="project" value="UniProtKB-SubCell"/>
</dbReference>
<comment type="similarity">
    <text evidence="4">Belongs to the pex2/pex10/pex12 family.</text>
</comment>
<dbReference type="PANTHER" id="PTHR23350:SF0">
    <property type="entry name" value="PEROXISOME BIOGENESIS FACTOR 10"/>
    <property type="match status" value="1"/>
</dbReference>
<keyword evidence="12" id="KW-0833">Ubl conjugation pathway</keyword>
<evidence type="ECO:0000256" key="10">
    <source>
        <dbReference type="ARBA" id="ARBA00022723"/>
    </source>
</evidence>
<keyword evidence="15" id="KW-1133">Transmembrane helix</keyword>
<dbReference type="GO" id="GO:0016562">
    <property type="term" value="P:protein import into peroxisome matrix, receptor recycling"/>
    <property type="evidence" value="ECO:0007669"/>
    <property type="project" value="UniProtKB-ARBA"/>
</dbReference>
<dbReference type="EMBL" id="ML992510">
    <property type="protein sequence ID" value="KAF2221576.1"/>
    <property type="molecule type" value="Genomic_DNA"/>
</dbReference>
<keyword evidence="14" id="KW-0653">Protein transport</keyword>